<gene>
    <name evidence="3" type="primary">LOC113793896</name>
</gene>
<feature type="compositionally biased region" description="Basic and acidic residues" evidence="1">
    <location>
        <begin position="51"/>
        <end position="60"/>
    </location>
</feature>
<evidence type="ECO:0000313" key="2">
    <source>
        <dbReference type="Proteomes" id="UP000515146"/>
    </source>
</evidence>
<dbReference type="InParanoid" id="A0A6P6Y2P6"/>
<accession>A0A6P6Y2P6</accession>
<dbReference type="Proteomes" id="UP000515146">
    <property type="component" value="Unplaced"/>
</dbReference>
<dbReference type="GO" id="GO:0007099">
    <property type="term" value="P:centriole replication"/>
    <property type="evidence" value="ECO:0007669"/>
    <property type="project" value="InterPro"/>
</dbReference>
<dbReference type="GO" id="GO:0032053">
    <property type="term" value="P:ciliary basal body organization"/>
    <property type="evidence" value="ECO:0007669"/>
    <property type="project" value="TreeGrafter"/>
</dbReference>
<feature type="compositionally biased region" description="Polar residues" evidence="1">
    <location>
        <begin position="1"/>
        <end position="14"/>
    </location>
</feature>
<feature type="region of interest" description="Disordered" evidence="1">
    <location>
        <begin position="1"/>
        <end position="74"/>
    </location>
</feature>
<dbReference type="CTD" id="100329274"/>
<dbReference type="AlphaFoldDB" id="A0A6P6Y2P6"/>
<dbReference type="InterPro" id="IPR033207">
    <property type="entry name" value="CCP110"/>
</dbReference>
<protein>
    <submittedName>
        <fullName evidence="3">Centriolar coiled-coil protein of 110 kDa-like</fullName>
    </submittedName>
</protein>
<reference evidence="3" key="1">
    <citation type="submission" date="2025-08" db="UniProtKB">
        <authorList>
            <consortium name="RefSeq"/>
        </authorList>
    </citation>
    <scope>IDENTIFICATION</scope>
    <source>
        <strain evidence="3">Airmid</strain>
    </source>
</reference>
<feature type="region of interest" description="Disordered" evidence="1">
    <location>
        <begin position="303"/>
        <end position="335"/>
    </location>
</feature>
<proteinExistence type="predicted"/>
<name>A0A6P6Y2P6_DERPT</name>
<sequence>MMDNLSSSSIYDQTLNDDDSNESTFYTTDSPSLSSRSSSSSSSSTTIREQNNFHEDHDSTDNDSTIWHSFINDNNDENNDNQQYQLLQEKFQSIYQKLIFLQTDFERIEIFEQQLMDLSRQLSDYRLKITGQYSTLMKMFQELSDSIRFGMVNAVPNCYQQQQQSSSLSLQENHSSNTKMCPMDDDNDNDYDRIRYKLRRLPAFVRGYLVRRLLSTGKLKNLRRTIRDTSAILVNFKKNLQTNSDDGRLLVTEQDVLFHRQLCQQLEKSCHEFYRIFFQLSIDKQMQLIRYDREHRLNRSNSITSQYSSSSSNFSSLSSSSTTTTVSRKNKSKKS</sequence>
<feature type="compositionally biased region" description="Low complexity" evidence="1">
    <location>
        <begin position="303"/>
        <end position="327"/>
    </location>
</feature>
<evidence type="ECO:0000313" key="3">
    <source>
        <dbReference type="RefSeq" id="XP_027199772.1"/>
    </source>
</evidence>
<dbReference type="KEGG" id="dpte:113793896"/>
<dbReference type="GO" id="GO:0005814">
    <property type="term" value="C:centriole"/>
    <property type="evidence" value="ECO:0007669"/>
    <property type="project" value="InterPro"/>
</dbReference>
<organism evidence="2 3">
    <name type="scientific">Dermatophagoides pteronyssinus</name>
    <name type="common">European house dust mite</name>
    <dbReference type="NCBI Taxonomy" id="6956"/>
    <lineage>
        <taxon>Eukaryota</taxon>
        <taxon>Metazoa</taxon>
        <taxon>Ecdysozoa</taxon>
        <taxon>Arthropoda</taxon>
        <taxon>Chelicerata</taxon>
        <taxon>Arachnida</taxon>
        <taxon>Acari</taxon>
        <taxon>Acariformes</taxon>
        <taxon>Sarcoptiformes</taxon>
        <taxon>Astigmata</taxon>
        <taxon>Psoroptidia</taxon>
        <taxon>Analgoidea</taxon>
        <taxon>Pyroglyphidae</taxon>
        <taxon>Dermatophagoidinae</taxon>
        <taxon>Dermatophagoides</taxon>
    </lineage>
</organism>
<dbReference type="GO" id="GO:0032465">
    <property type="term" value="P:regulation of cytokinesis"/>
    <property type="evidence" value="ECO:0007669"/>
    <property type="project" value="InterPro"/>
</dbReference>
<dbReference type="OrthoDB" id="10028852at2759"/>
<dbReference type="PANTHER" id="PTHR13594:SF1">
    <property type="entry name" value="CENTRIOLAR COILED-COIL PROTEIN OF 110 KDA"/>
    <property type="match status" value="1"/>
</dbReference>
<feature type="compositionally biased region" description="Low complexity" evidence="1">
    <location>
        <begin position="30"/>
        <end position="44"/>
    </location>
</feature>
<dbReference type="GO" id="GO:1903723">
    <property type="term" value="P:negative regulation of centriole elongation"/>
    <property type="evidence" value="ECO:0007669"/>
    <property type="project" value="TreeGrafter"/>
</dbReference>
<dbReference type="RefSeq" id="XP_027199772.1">
    <property type="nucleotide sequence ID" value="XM_027343971.1"/>
</dbReference>
<evidence type="ECO:0000256" key="1">
    <source>
        <dbReference type="SAM" id="MobiDB-lite"/>
    </source>
</evidence>
<dbReference type="PANTHER" id="PTHR13594">
    <property type="entry name" value="CENTRIOLAR COILED-COIL PROTEIN OF 110 KDA"/>
    <property type="match status" value="1"/>
</dbReference>
<keyword evidence="2" id="KW-1185">Reference proteome</keyword>